<dbReference type="SUPFAM" id="SSF81383">
    <property type="entry name" value="F-box domain"/>
    <property type="match status" value="1"/>
</dbReference>
<accession>A0AA38SP24</accession>
<proteinExistence type="inferred from homology"/>
<dbReference type="InterPro" id="IPR036047">
    <property type="entry name" value="F-box-like_dom_sf"/>
</dbReference>
<evidence type="ECO:0000259" key="9">
    <source>
        <dbReference type="PROSITE" id="PS50181"/>
    </source>
</evidence>
<sequence length="563" mass="65203">MRKSRRKMREIRRRMRRKIRKMRKRERLAQNKDELHDLGPEDLLSRLPDEILVSIVSKLPLRDAVVTSKLSRRWRYLWHQTHRLLFVGREQWRFIQDELDFSYPIARDNYMSWVDHIIRQHKSPTIDEFKICFTLDENAKDALDKWIKYAISKNVQTLELSMLRILPTRGNYCFPSKIFDGYHGSSSKRHSFNDPFMELKFLKSLILRYVDVDDEDLKKILNNCPVLEHLFIQGSRELVKPEIHVKGLVLKSLDIRSCSGLESVEICHSWKELNDMFYQLSGVPCLQVLELHVYHVQGDIELHPFPMLQKLKQLIVSVLGEDEDDDGFLVLPSLLEACPNLQRLTIKRFSWLREEKPNRGVRQMAKKPHQSLEVVQMVPYHGWTSDLELFMYFIQNCVALKKLVIKPTMEDEDGARNHAQQQLKPITPAGVQLSLWDHIGVLVIVWLEREISAGIQQRIGPEYARPLGILQALADGTKLLLKENLLPSRGDTRLFSIGPSVAVISILLSYLVIPFGYHLVLADLSIGVFLWIAISSIAPIGLLMSRYGSNNKYSFLGGLRAAA</sequence>
<keyword evidence="3 6" id="KW-0812">Transmembrane</keyword>
<evidence type="ECO:0000256" key="7">
    <source>
        <dbReference type="SAM" id="Coils"/>
    </source>
</evidence>
<dbReference type="InterPro" id="IPR053781">
    <property type="entry name" value="F-box_AtFBL13-like"/>
</dbReference>
<keyword evidence="11" id="KW-1185">Reference proteome</keyword>
<feature type="transmembrane region" description="Helical" evidence="8">
    <location>
        <begin position="494"/>
        <end position="513"/>
    </location>
</feature>
<evidence type="ECO:0000256" key="8">
    <source>
        <dbReference type="SAM" id="Phobius"/>
    </source>
</evidence>
<dbReference type="Gene3D" id="3.80.10.10">
    <property type="entry name" value="Ribonuclease Inhibitor"/>
    <property type="match status" value="1"/>
</dbReference>
<dbReference type="GO" id="GO:0003954">
    <property type="term" value="F:NADH dehydrogenase activity"/>
    <property type="evidence" value="ECO:0007669"/>
    <property type="project" value="TreeGrafter"/>
</dbReference>
<reference evidence="10" key="1">
    <citation type="submission" date="2023-03" db="EMBL/GenBank/DDBJ databases">
        <title>Chromosome-scale reference genome and RAD-based genetic map of yellow starthistle (Centaurea solstitialis) reveal putative structural variation and QTLs associated with invader traits.</title>
        <authorList>
            <person name="Reatini B."/>
            <person name="Cang F.A."/>
            <person name="Jiang Q."/>
            <person name="Mckibben M.T.W."/>
            <person name="Barker M.S."/>
            <person name="Rieseberg L.H."/>
            <person name="Dlugosch K.M."/>
        </authorList>
    </citation>
    <scope>NUCLEOTIDE SEQUENCE</scope>
    <source>
        <strain evidence="10">CAN-66</strain>
        <tissue evidence="10">Leaf</tissue>
    </source>
</reference>
<evidence type="ECO:0000256" key="6">
    <source>
        <dbReference type="RuleBase" id="RU000471"/>
    </source>
</evidence>
<feature type="domain" description="F-box" evidence="9">
    <location>
        <begin position="41"/>
        <end position="95"/>
    </location>
</feature>
<dbReference type="SUPFAM" id="SSF52047">
    <property type="entry name" value="RNI-like"/>
    <property type="match status" value="1"/>
</dbReference>
<dbReference type="AlphaFoldDB" id="A0AA38SP24"/>
<dbReference type="PROSITE" id="PS00667">
    <property type="entry name" value="COMPLEX1_ND1_1"/>
    <property type="match status" value="1"/>
</dbReference>
<dbReference type="InterPro" id="IPR032675">
    <property type="entry name" value="LRR_dom_sf"/>
</dbReference>
<dbReference type="EMBL" id="JARYMX010000007">
    <property type="protein sequence ID" value="KAJ9539981.1"/>
    <property type="molecule type" value="Genomic_DNA"/>
</dbReference>
<dbReference type="Proteomes" id="UP001172457">
    <property type="component" value="Chromosome 7"/>
</dbReference>
<evidence type="ECO:0000256" key="5">
    <source>
        <dbReference type="ARBA" id="ARBA00023136"/>
    </source>
</evidence>
<dbReference type="Pfam" id="PF00646">
    <property type="entry name" value="F-box"/>
    <property type="match status" value="1"/>
</dbReference>
<comment type="similarity">
    <text evidence="2 6">Belongs to the complex I subunit 1 family.</text>
</comment>
<comment type="subcellular location">
    <subcellularLocation>
        <location evidence="6">Cell membrane</location>
        <topology evidence="6">Multi-pass membrane protein</topology>
    </subcellularLocation>
    <subcellularLocation>
        <location evidence="1">Membrane</location>
        <topology evidence="1">Multi-pass membrane protein</topology>
    </subcellularLocation>
</comment>
<dbReference type="PROSITE" id="PS50181">
    <property type="entry name" value="FBOX"/>
    <property type="match status" value="1"/>
</dbReference>
<dbReference type="InterPro" id="IPR018086">
    <property type="entry name" value="NADH_UbQ_OxRdtase_su1_CS"/>
</dbReference>
<organism evidence="10 11">
    <name type="scientific">Centaurea solstitialis</name>
    <name type="common">yellow star-thistle</name>
    <dbReference type="NCBI Taxonomy" id="347529"/>
    <lineage>
        <taxon>Eukaryota</taxon>
        <taxon>Viridiplantae</taxon>
        <taxon>Streptophyta</taxon>
        <taxon>Embryophyta</taxon>
        <taxon>Tracheophyta</taxon>
        <taxon>Spermatophyta</taxon>
        <taxon>Magnoliopsida</taxon>
        <taxon>eudicotyledons</taxon>
        <taxon>Gunneridae</taxon>
        <taxon>Pentapetalae</taxon>
        <taxon>asterids</taxon>
        <taxon>campanulids</taxon>
        <taxon>Asterales</taxon>
        <taxon>Asteraceae</taxon>
        <taxon>Carduoideae</taxon>
        <taxon>Cardueae</taxon>
        <taxon>Centaureinae</taxon>
        <taxon>Centaurea</taxon>
    </lineage>
</organism>
<gene>
    <name evidence="10" type="ORF">OSB04_026487</name>
</gene>
<evidence type="ECO:0000256" key="2">
    <source>
        <dbReference type="ARBA" id="ARBA00010535"/>
    </source>
</evidence>
<protein>
    <recommendedName>
        <fullName evidence="9">F-box domain-containing protein</fullName>
    </recommendedName>
</protein>
<dbReference type="InterPro" id="IPR001694">
    <property type="entry name" value="NADH_UbQ_OxRdtase_su1/FPO"/>
</dbReference>
<dbReference type="Pfam" id="PF00146">
    <property type="entry name" value="NADHdh"/>
    <property type="match status" value="1"/>
</dbReference>
<feature type="transmembrane region" description="Helical" evidence="8">
    <location>
        <begin position="519"/>
        <end position="544"/>
    </location>
</feature>
<keyword evidence="7" id="KW-0175">Coiled coil</keyword>
<evidence type="ECO:0000313" key="10">
    <source>
        <dbReference type="EMBL" id="KAJ9539981.1"/>
    </source>
</evidence>
<dbReference type="PANTHER" id="PTHR11432:SF3">
    <property type="entry name" value="NADH-UBIQUINONE OXIDOREDUCTASE CHAIN 1"/>
    <property type="match status" value="1"/>
</dbReference>
<evidence type="ECO:0000256" key="4">
    <source>
        <dbReference type="ARBA" id="ARBA00022989"/>
    </source>
</evidence>
<comment type="caution">
    <text evidence="10">The sequence shown here is derived from an EMBL/GenBank/DDBJ whole genome shotgun (WGS) entry which is preliminary data.</text>
</comment>
<name>A0AA38SP24_9ASTR</name>
<dbReference type="Pfam" id="PF08387">
    <property type="entry name" value="FBD"/>
    <property type="match status" value="1"/>
</dbReference>
<dbReference type="Gene3D" id="1.20.1280.50">
    <property type="match status" value="1"/>
</dbReference>
<dbReference type="GO" id="GO:0005886">
    <property type="term" value="C:plasma membrane"/>
    <property type="evidence" value="ECO:0007669"/>
    <property type="project" value="UniProtKB-SubCell"/>
</dbReference>
<keyword evidence="5 8" id="KW-0472">Membrane</keyword>
<dbReference type="InterPro" id="IPR001810">
    <property type="entry name" value="F-box_dom"/>
</dbReference>
<dbReference type="PANTHER" id="PTHR11432">
    <property type="entry name" value="NADH DEHYDROGENASE SUBUNIT 1"/>
    <property type="match status" value="1"/>
</dbReference>
<dbReference type="SMART" id="SM00256">
    <property type="entry name" value="FBOX"/>
    <property type="match status" value="1"/>
</dbReference>
<dbReference type="CDD" id="cd22160">
    <property type="entry name" value="F-box_AtFBL13-like"/>
    <property type="match status" value="1"/>
</dbReference>
<feature type="coiled-coil region" evidence="7">
    <location>
        <begin position="1"/>
        <end position="32"/>
    </location>
</feature>
<dbReference type="GO" id="GO:0009060">
    <property type="term" value="P:aerobic respiration"/>
    <property type="evidence" value="ECO:0007669"/>
    <property type="project" value="TreeGrafter"/>
</dbReference>
<evidence type="ECO:0000256" key="3">
    <source>
        <dbReference type="ARBA" id="ARBA00022692"/>
    </source>
</evidence>
<evidence type="ECO:0000313" key="11">
    <source>
        <dbReference type="Proteomes" id="UP001172457"/>
    </source>
</evidence>
<keyword evidence="4 8" id="KW-1133">Transmembrane helix</keyword>
<dbReference type="InterPro" id="IPR055357">
    <property type="entry name" value="LRR_At1g61320_AtMIF1"/>
</dbReference>
<dbReference type="Pfam" id="PF23622">
    <property type="entry name" value="LRR_At1g61320_AtMIF1"/>
    <property type="match status" value="1"/>
</dbReference>
<dbReference type="InterPro" id="IPR006566">
    <property type="entry name" value="FBD"/>
</dbReference>
<keyword evidence="6" id="KW-0520">NAD</keyword>
<evidence type="ECO:0000256" key="1">
    <source>
        <dbReference type="ARBA" id="ARBA00004141"/>
    </source>
</evidence>